<dbReference type="SUPFAM" id="SSF82199">
    <property type="entry name" value="SET domain"/>
    <property type="match status" value="1"/>
</dbReference>
<reference evidence="9" key="2">
    <citation type="submission" date="2016-07" db="EMBL/GenBank/DDBJ databases">
        <title>Evolution of pathogenesis and genome organization in the Tremellales.</title>
        <authorList>
            <person name="Cuomo C."/>
            <person name="Litvintseva A."/>
            <person name="Heitman J."/>
            <person name="Chen Y."/>
            <person name="Sun S."/>
            <person name="Springer D."/>
            <person name="Dromer F."/>
            <person name="Young S."/>
            <person name="Zeng Q."/>
            <person name="Chapman S."/>
            <person name="Gujja S."/>
            <person name="Saif S."/>
            <person name="Birren B."/>
        </authorList>
    </citation>
    <scope>NUCLEOTIDE SEQUENCE</scope>
    <source>
        <strain evidence="9">CBS 10737</strain>
    </source>
</reference>
<evidence type="ECO:0008006" key="10">
    <source>
        <dbReference type="Google" id="ProtNLM"/>
    </source>
</evidence>
<dbReference type="GO" id="GO:0035098">
    <property type="term" value="C:ESC/E(Z) complex"/>
    <property type="evidence" value="ECO:0007669"/>
    <property type="project" value="TreeGrafter"/>
</dbReference>
<comment type="catalytic activity">
    <reaction evidence="6">
        <text>L-lysyl(27)-[histone H3] + 3 S-adenosyl-L-methionine = N(6),N(6),N(6)-trimethyl-L-lysyl(27)-[histone H3] + 3 S-adenosyl-L-homocysteine + 3 H(+)</text>
        <dbReference type="Rhea" id="RHEA:60292"/>
        <dbReference type="Rhea" id="RHEA-COMP:15535"/>
        <dbReference type="Rhea" id="RHEA-COMP:15548"/>
        <dbReference type="ChEBI" id="CHEBI:15378"/>
        <dbReference type="ChEBI" id="CHEBI:29969"/>
        <dbReference type="ChEBI" id="CHEBI:57856"/>
        <dbReference type="ChEBI" id="CHEBI:59789"/>
        <dbReference type="ChEBI" id="CHEBI:61961"/>
        <dbReference type="EC" id="2.1.1.356"/>
    </reaction>
</comment>
<dbReference type="Gene3D" id="2.170.270.10">
    <property type="entry name" value="SET domain"/>
    <property type="match status" value="1"/>
</dbReference>
<dbReference type="InterPro" id="IPR001214">
    <property type="entry name" value="SET_dom"/>
</dbReference>
<name>A0A1B9IDC9_9TREE</name>
<evidence type="ECO:0000256" key="1">
    <source>
        <dbReference type="ARBA" id="ARBA00022603"/>
    </source>
</evidence>
<dbReference type="GO" id="GO:0140951">
    <property type="term" value="F:histone H3K27 trimethyltransferase activity"/>
    <property type="evidence" value="ECO:0007669"/>
    <property type="project" value="UniProtKB-EC"/>
</dbReference>
<dbReference type="PANTHER" id="PTHR45747">
    <property type="entry name" value="HISTONE-LYSINE N-METHYLTRANSFERASE E(Z)"/>
    <property type="match status" value="1"/>
</dbReference>
<dbReference type="InterPro" id="IPR046341">
    <property type="entry name" value="SET_dom_sf"/>
</dbReference>
<dbReference type="GO" id="GO:0031507">
    <property type="term" value="P:heterochromatin formation"/>
    <property type="evidence" value="ECO:0007669"/>
    <property type="project" value="TreeGrafter"/>
</dbReference>
<dbReference type="EMBL" id="KI894007">
    <property type="protein sequence ID" value="OCF53477.1"/>
    <property type="molecule type" value="Genomic_DNA"/>
</dbReference>
<dbReference type="PROSITE" id="PS50280">
    <property type="entry name" value="SET"/>
    <property type="match status" value="1"/>
</dbReference>
<evidence type="ECO:0000256" key="2">
    <source>
        <dbReference type="ARBA" id="ARBA00022679"/>
    </source>
</evidence>
<evidence type="ECO:0000256" key="6">
    <source>
        <dbReference type="ARBA" id="ARBA00048568"/>
    </source>
</evidence>
<keyword evidence="3" id="KW-0949">S-adenosyl-L-methionine</keyword>
<evidence type="ECO:0000256" key="5">
    <source>
        <dbReference type="ARBA" id="ARBA00023163"/>
    </source>
</evidence>
<proteinExistence type="predicted"/>
<keyword evidence="4" id="KW-0805">Transcription regulation</keyword>
<sequence>MPTTCSPPLTPEPTLRFQDVYRIVRETFDEVWGAYYEHKPPSTLAIINGELERGAKAVDAELVSRHQALGEELRRLVEEEAAAKDKRAGGTPIHSPSIDATVSDTVVQNIAMIKQKKVRFLGYQKSKLNETEMITSIIYTKPPGNKTAGSSKNQSKAKQFPSIATSKKLNLIQTHSPYTTRLQEGKYTLGPTQDVNTIPPYCFCLYGDSSIYKEDERFMPFIPIFENPDGFDLEEYSDSFDTVVTWYDPDIDIILVETLSRIRERYNNRITSEQIDRTRILPLVVARIENIDLSRDLPAFPPRPIDNNPNTDHLIRPGKRKWNQPIAISQDNVDEPLSIDDYGDLFCARQGCTMYGCPRHSGLEDNHVSLHSGSARQKPIHQSYIPRKRAKLPSAPIPCSNTCYSLTITSKLLTEASLCEIWPEEDNQFLIEIMGSEYTITSEDLCMLSLRTNGRTCRETVIQILALTLKDLTIPVPADDPKLLTTTLTNLKMKLNTSARIRRSSSSGFPVSRSAPIFTECNHTGSCIAANCWCFKNNWMCGRNCACTSDCLRRFKGCRCSKISLAMGTGSKTVKAICALDKCPCAKMFRECDPELCGSCGAEDELHLAREHKNGISINAPITSCGHVDLQKAIWPNVIVGISPVSGYGLFAQENIAKGRNIGEYVGEVISTAEGARRDQINTQIGRQYIFKLGVDSEIDAGNYGNLTRYFNSAKGNAINIEARTVVVNNELRIIFRATRSIKVGEELRFDYGQDFDENAVDKAYKAREKSTSSR</sequence>
<feature type="domain" description="SET" evidence="7">
    <location>
        <begin position="636"/>
        <end position="753"/>
    </location>
</feature>
<dbReference type="Pfam" id="PF18264">
    <property type="entry name" value="preSET_CXC"/>
    <property type="match status" value="1"/>
</dbReference>
<organism evidence="9">
    <name type="scientific">Kwoniella pini CBS 10737</name>
    <dbReference type="NCBI Taxonomy" id="1296096"/>
    <lineage>
        <taxon>Eukaryota</taxon>
        <taxon>Fungi</taxon>
        <taxon>Dikarya</taxon>
        <taxon>Basidiomycota</taxon>
        <taxon>Agaricomycotina</taxon>
        <taxon>Tremellomycetes</taxon>
        <taxon>Tremellales</taxon>
        <taxon>Cryptococcaceae</taxon>
        <taxon>Kwoniella</taxon>
    </lineage>
</organism>
<accession>A0A1B9IDC9</accession>
<evidence type="ECO:0000259" key="7">
    <source>
        <dbReference type="PROSITE" id="PS50280"/>
    </source>
</evidence>
<feature type="domain" description="CXC" evidence="8">
    <location>
        <begin position="496"/>
        <end position="617"/>
    </location>
</feature>
<dbReference type="OrthoDB" id="6141102at2759"/>
<dbReference type="Pfam" id="PF00856">
    <property type="entry name" value="SET"/>
    <property type="match status" value="1"/>
</dbReference>
<dbReference type="InterPro" id="IPR045318">
    <property type="entry name" value="EZH1/2-like"/>
</dbReference>
<evidence type="ECO:0000313" key="9">
    <source>
        <dbReference type="EMBL" id="OCF53477.1"/>
    </source>
</evidence>
<dbReference type="GO" id="GO:0003682">
    <property type="term" value="F:chromatin binding"/>
    <property type="evidence" value="ECO:0007669"/>
    <property type="project" value="TreeGrafter"/>
</dbReference>
<dbReference type="PANTHER" id="PTHR45747:SF4">
    <property type="entry name" value="HISTONE-LYSINE N-METHYLTRANSFERASE E(Z)"/>
    <property type="match status" value="1"/>
</dbReference>
<evidence type="ECO:0000256" key="3">
    <source>
        <dbReference type="ARBA" id="ARBA00022691"/>
    </source>
</evidence>
<dbReference type="InterPro" id="IPR041355">
    <property type="entry name" value="Pre-SET_CXC"/>
</dbReference>
<keyword evidence="2" id="KW-0808">Transferase</keyword>
<dbReference type="GO" id="GO:0032259">
    <property type="term" value="P:methylation"/>
    <property type="evidence" value="ECO:0007669"/>
    <property type="project" value="UniProtKB-KW"/>
</dbReference>
<dbReference type="PROSITE" id="PS51633">
    <property type="entry name" value="CXC"/>
    <property type="match status" value="1"/>
</dbReference>
<dbReference type="InterPro" id="IPR026489">
    <property type="entry name" value="CXC_dom"/>
</dbReference>
<evidence type="ECO:0000259" key="8">
    <source>
        <dbReference type="PROSITE" id="PS51633"/>
    </source>
</evidence>
<dbReference type="SMART" id="SM00317">
    <property type="entry name" value="SET"/>
    <property type="match status" value="1"/>
</dbReference>
<keyword evidence="5" id="KW-0804">Transcription</keyword>
<dbReference type="AlphaFoldDB" id="A0A1B9IDC9"/>
<protein>
    <recommendedName>
        <fullName evidence="10">SET domain-containing protein</fullName>
    </recommendedName>
</protein>
<gene>
    <name evidence="9" type="ORF">I206_00782</name>
</gene>
<keyword evidence="1" id="KW-0489">Methyltransferase</keyword>
<evidence type="ECO:0000256" key="4">
    <source>
        <dbReference type="ARBA" id="ARBA00023015"/>
    </source>
</evidence>
<dbReference type="STRING" id="1296096.A0A1B9IDC9"/>
<reference evidence="9" key="1">
    <citation type="submission" date="2013-07" db="EMBL/GenBank/DDBJ databases">
        <title>The Genome Sequence of Cryptococcus pinus CBS10737.</title>
        <authorList>
            <consortium name="The Broad Institute Genome Sequencing Platform"/>
            <person name="Cuomo C."/>
            <person name="Litvintseva A."/>
            <person name="Chen Y."/>
            <person name="Heitman J."/>
            <person name="Sun S."/>
            <person name="Springer D."/>
            <person name="Dromer F."/>
            <person name="Young S.K."/>
            <person name="Zeng Q."/>
            <person name="Gargeya S."/>
            <person name="Fitzgerald M."/>
            <person name="Abouelleil A."/>
            <person name="Alvarado L."/>
            <person name="Berlin A.M."/>
            <person name="Chapman S.B."/>
            <person name="Dewar J."/>
            <person name="Goldberg J."/>
            <person name="Griggs A."/>
            <person name="Gujja S."/>
            <person name="Hansen M."/>
            <person name="Howarth C."/>
            <person name="Imamovic A."/>
            <person name="Larimer J."/>
            <person name="McCowan C."/>
            <person name="Murphy C."/>
            <person name="Pearson M."/>
            <person name="Priest M."/>
            <person name="Roberts A."/>
            <person name="Saif S."/>
            <person name="Shea T."/>
            <person name="Sykes S."/>
            <person name="Wortman J."/>
            <person name="Nusbaum C."/>
            <person name="Birren B."/>
        </authorList>
    </citation>
    <scope>NUCLEOTIDE SEQUENCE [LARGE SCALE GENOMIC DNA]</scope>
    <source>
        <strain evidence="9">CBS 10737</strain>
    </source>
</reference>